<keyword evidence="2" id="KW-1185">Reference proteome</keyword>
<name>A0A0H2VDY1_ECOL6</name>
<dbReference type="AlphaFoldDB" id="A0A0H2VDY1"/>
<dbReference type="Proteomes" id="UP000001410">
    <property type="component" value="Chromosome"/>
</dbReference>
<evidence type="ECO:0000313" key="1">
    <source>
        <dbReference type="EMBL" id="AAN83711.1"/>
    </source>
</evidence>
<dbReference type="HOGENOM" id="CLU_1967079_0_0_6"/>
<organism evidence="1 2">
    <name type="scientific">Escherichia coli O6:H1 (strain CFT073 / ATCC 700928 / UPEC)</name>
    <dbReference type="NCBI Taxonomy" id="199310"/>
    <lineage>
        <taxon>Bacteria</taxon>
        <taxon>Pseudomonadati</taxon>
        <taxon>Pseudomonadota</taxon>
        <taxon>Gammaproteobacteria</taxon>
        <taxon>Enterobacterales</taxon>
        <taxon>Enterobacteriaceae</taxon>
        <taxon>Escherichia</taxon>
    </lineage>
</organism>
<dbReference type="EMBL" id="AE014075">
    <property type="protein sequence ID" value="AAN83711.1"/>
    <property type="molecule type" value="Genomic_DNA"/>
</dbReference>
<evidence type="ECO:0000313" key="2">
    <source>
        <dbReference type="Proteomes" id="UP000001410"/>
    </source>
</evidence>
<accession>A0A0H2VDY1</accession>
<dbReference type="KEGG" id="ecc:c5290"/>
<proteinExistence type="predicted"/>
<reference evidence="1 2" key="1">
    <citation type="journal article" date="2002" name="Proc. Natl. Acad. Sci. U.S.A.">
        <title>Extensive mosaic structure revealed by the complete genome sequence of uropathogenic Escherichia coli.</title>
        <authorList>
            <person name="Welch R.A."/>
            <person name="Burland V."/>
            <person name="Plunkett G.III."/>
            <person name="Redford P."/>
            <person name="Roesch P."/>
            <person name="Rasko D."/>
            <person name="Buckles E.L."/>
            <person name="Liou S.R."/>
            <person name="Boutin A."/>
            <person name="Hackett J."/>
            <person name="Stroud D."/>
            <person name="Mayhew G.F."/>
            <person name="Rose D.J."/>
            <person name="Zhou S."/>
            <person name="Schwartz D.C."/>
            <person name="Perna N.T."/>
            <person name="Mobley H.L."/>
            <person name="Donnenberg M.S."/>
            <person name="Blattner F.R."/>
        </authorList>
    </citation>
    <scope>NUCLEOTIDE SEQUENCE [LARGE SCALE GENOMIC DNA]</scope>
    <source>
        <strain evidence="2">CFT073 / ATCC 700928 / UPEC</strain>
    </source>
</reference>
<sequence>MLGTHNHAADNGIVEAEGSFQLIDHFLRSFNVHQNVVCFVQFVDRVSQLTAAPVFQTVDLAFCTSDGSSVALDHARNLFALVRMDHKNDFVMTHRIAPYGLFSLLSGSAESRGGKERVKGRLKNDAL</sequence>
<gene>
    <name evidence="1" type="ordered locus">c5290</name>
</gene>
<protein>
    <submittedName>
        <fullName evidence="1">Uncharacterized protein</fullName>
    </submittedName>
</protein>
<dbReference type="STRING" id="199310.c5290"/>